<evidence type="ECO:0000313" key="2">
    <source>
        <dbReference type="EMBL" id="GIJ75424.1"/>
    </source>
</evidence>
<reference evidence="2" key="1">
    <citation type="submission" date="2021-01" db="EMBL/GenBank/DDBJ databases">
        <title>Whole genome shotgun sequence of Virgisporangium ochraceum NBRC 16418.</title>
        <authorList>
            <person name="Komaki H."/>
            <person name="Tamura T."/>
        </authorList>
    </citation>
    <scope>NUCLEOTIDE SEQUENCE</scope>
    <source>
        <strain evidence="2">NBRC 16418</strain>
    </source>
</reference>
<sequence length="89" mass="8783">MSSGSQSPTGGQPDTHSASQAHVVLAWVMWSFAMLLASGLVGLAAGVLRTMDGASIAGAVTGGAAAAAGTATLWCVVTAVLMTALRRQP</sequence>
<feature type="transmembrane region" description="Helical" evidence="1">
    <location>
        <begin position="24"/>
        <end position="48"/>
    </location>
</feature>
<protein>
    <submittedName>
        <fullName evidence="2">Uncharacterized protein</fullName>
    </submittedName>
</protein>
<keyword evidence="3" id="KW-1185">Reference proteome</keyword>
<dbReference type="AlphaFoldDB" id="A0A8J4A499"/>
<keyword evidence="1" id="KW-0812">Transmembrane</keyword>
<keyword evidence="1" id="KW-1133">Transmembrane helix</keyword>
<name>A0A8J4A499_9ACTN</name>
<keyword evidence="1" id="KW-0472">Membrane</keyword>
<evidence type="ECO:0000256" key="1">
    <source>
        <dbReference type="SAM" id="Phobius"/>
    </source>
</evidence>
<comment type="caution">
    <text evidence="2">The sequence shown here is derived from an EMBL/GenBank/DDBJ whole genome shotgun (WGS) entry which is preliminary data.</text>
</comment>
<organism evidence="2 3">
    <name type="scientific">Virgisporangium ochraceum</name>
    <dbReference type="NCBI Taxonomy" id="65505"/>
    <lineage>
        <taxon>Bacteria</taxon>
        <taxon>Bacillati</taxon>
        <taxon>Actinomycetota</taxon>
        <taxon>Actinomycetes</taxon>
        <taxon>Micromonosporales</taxon>
        <taxon>Micromonosporaceae</taxon>
        <taxon>Virgisporangium</taxon>
    </lineage>
</organism>
<evidence type="ECO:0000313" key="3">
    <source>
        <dbReference type="Proteomes" id="UP000635606"/>
    </source>
</evidence>
<accession>A0A8J4A499</accession>
<proteinExistence type="predicted"/>
<dbReference type="EMBL" id="BOPH01000157">
    <property type="protein sequence ID" value="GIJ75424.1"/>
    <property type="molecule type" value="Genomic_DNA"/>
</dbReference>
<dbReference type="Proteomes" id="UP000635606">
    <property type="component" value="Unassembled WGS sequence"/>
</dbReference>
<feature type="transmembrane region" description="Helical" evidence="1">
    <location>
        <begin position="60"/>
        <end position="85"/>
    </location>
</feature>
<gene>
    <name evidence="2" type="ORF">Voc01_103410</name>
</gene>